<evidence type="ECO:0000313" key="2">
    <source>
        <dbReference type="Proteomes" id="UP000199126"/>
    </source>
</evidence>
<accession>A0A1H8W646</accession>
<reference evidence="2" key="1">
    <citation type="submission" date="2016-10" db="EMBL/GenBank/DDBJ databases">
        <authorList>
            <person name="Varghese N."/>
            <person name="Submissions S."/>
        </authorList>
    </citation>
    <scope>NUCLEOTIDE SEQUENCE [LARGE SCALE GENOMIC DNA]</scope>
    <source>
        <strain evidence="2">CGMCC 1.10121</strain>
    </source>
</reference>
<dbReference type="OrthoDB" id="346121at2157"/>
<gene>
    <name evidence="1" type="ORF">SAMN04487948_12412</name>
</gene>
<name>A0A1H8W646_9EURY</name>
<protein>
    <submittedName>
        <fullName evidence="1">Uncharacterized protein</fullName>
    </submittedName>
</protein>
<dbReference type="EMBL" id="FODV01000024">
    <property type="protein sequence ID" value="SEP23003.1"/>
    <property type="molecule type" value="Genomic_DNA"/>
</dbReference>
<dbReference type="Proteomes" id="UP000199126">
    <property type="component" value="Unassembled WGS sequence"/>
</dbReference>
<sequence>MRNDTEEQVLTTLDQHDIKLPQDGLTREKIRSRAFAFQFEANESLSFRIERHPTMYLADMGVRGSDASPARFHVLTEYRLDLSDRTWDVQELDSTFEYDWWMVLEAELGDTGMGVVLRDQIREVRNAGDSEAAFEETFASLIDHWEEKFDEYEGRKVPVEDKEAILELLVETLREEAGVD</sequence>
<dbReference type="AlphaFoldDB" id="A0A1H8W646"/>
<organism evidence="1 2">
    <name type="scientific">Halogranum amylolyticum</name>
    <dbReference type="NCBI Taxonomy" id="660520"/>
    <lineage>
        <taxon>Archaea</taxon>
        <taxon>Methanobacteriati</taxon>
        <taxon>Methanobacteriota</taxon>
        <taxon>Stenosarchaea group</taxon>
        <taxon>Halobacteria</taxon>
        <taxon>Halobacteriales</taxon>
        <taxon>Haloferacaceae</taxon>
    </lineage>
</organism>
<keyword evidence="2" id="KW-1185">Reference proteome</keyword>
<dbReference type="RefSeq" id="WP_089827597.1">
    <property type="nucleotide sequence ID" value="NZ_FODV01000024.1"/>
</dbReference>
<proteinExistence type="predicted"/>
<evidence type="ECO:0000313" key="1">
    <source>
        <dbReference type="EMBL" id="SEP23003.1"/>
    </source>
</evidence>